<evidence type="ECO:0000313" key="2">
    <source>
        <dbReference type="Proteomes" id="UP001501444"/>
    </source>
</evidence>
<organism evidence="1 2">
    <name type="scientific">Dactylosporangium salmoneum</name>
    <dbReference type="NCBI Taxonomy" id="53361"/>
    <lineage>
        <taxon>Bacteria</taxon>
        <taxon>Bacillati</taxon>
        <taxon>Actinomycetota</taxon>
        <taxon>Actinomycetes</taxon>
        <taxon>Micromonosporales</taxon>
        <taxon>Micromonosporaceae</taxon>
        <taxon>Dactylosporangium</taxon>
    </lineage>
</organism>
<evidence type="ECO:0000313" key="1">
    <source>
        <dbReference type="EMBL" id="GAA2326067.1"/>
    </source>
</evidence>
<name>A0ABP5SA90_9ACTN</name>
<gene>
    <name evidence="1" type="ORF">GCM10010170_000550</name>
</gene>
<dbReference type="Proteomes" id="UP001501444">
    <property type="component" value="Unassembled WGS sequence"/>
</dbReference>
<dbReference type="Gene3D" id="1.20.1270.360">
    <property type="match status" value="1"/>
</dbReference>
<protein>
    <submittedName>
        <fullName evidence="1">Uncharacterized protein</fullName>
    </submittedName>
</protein>
<dbReference type="InterPro" id="IPR005560">
    <property type="entry name" value="Csp_YhjQ"/>
</dbReference>
<proteinExistence type="predicted"/>
<reference evidence="2" key="1">
    <citation type="journal article" date="2019" name="Int. J. Syst. Evol. Microbiol.">
        <title>The Global Catalogue of Microorganisms (GCM) 10K type strain sequencing project: providing services to taxonomists for standard genome sequencing and annotation.</title>
        <authorList>
            <consortium name="The Broad Institute Genomics Platform"/>
            <consortium name="The Broad Institute Genome Sequencing Center for Infectious Disease"/>
            <person name="Wu L."/>
            <person name="Ma J."/>
        </authorList>
    </citation>
    <scope>NUCLEOTIDE SEQUENCE [LARGE SCALE GENOMIC DNA]</scope>
    <source>
        <strain evidence="2">JCM 3272</strain>
    </source>
</reference>
<accession>A0ABP5SA90</accession>
<dbReference type="EMBL" id="BAAARV010000003">
    <property type="protein sequence ID" value="GAA2326067.1"/>
    <property type="molecule type" value="Genomic_DNA"/>
</dbReference>
<sequence>MVKGAMVGTQETLDSAGVGMFAIADLVTAVDALMALERDSTACAAAMSRCRGAAHGDGDGMNLVAAIHADLDCADMAGVAHRVLSRGPAADITVIRAVLEAAAAAADRCVVECGRSPHAHCQVHTESARRAAGSARALLGGLPA</sequence>
<keyword evidence="2" id="KW-1185">Reference proteome</keyword>
<comment type="caution">
    <text evidence="1">The sequence shown here is derived from an EMBL/GenBank/DDBJ whole genome shotgun (WGS) entry which is preliminary data.</text>
</comment>
<dbReference type="Pfam" id="PF03860">
    <property type="entry name" value="Csp"/>
    <property type="match status" value="1"/>
</dbReference>
<dbReference type="RefSeq" id="WP_344610106.1">
    <property type="nucleotide sequence ID" value="NZ_BAAARV010000003.1"/>
</dbReference>